<organism evidence="9 10">
    <name type="scientific">Faecalibacter macacae</name>
    <dbReference type="NCBI Taxonomy" id="1859289"/>
    <lineage>
        <taxon>Bacteria</taxon>
        <taxon>Pseudomonadati</taxon>
        <taxon>Bacteroidota</taxon>
        <taxon>Flavobacteriia</taxon>
        <taxon>Flavobacteriales</taxon>
        <taxon>Weeksellaceae</taxon>
        <taxon>Faecalibacter</taxon>
    </lineage>
</organism>
<feature type="domain" description="Peptidase S54 rhomboid" evidence="8">
    <location>
        <begin position="48"/>
        <end position="110"/>
    </location>
</feature>
<evidence type="ECO:0000256" key="5">
    <source>
        <dbReference type="ARBA" id="ARBA00022989"/>
    </source>
</evidence>
<dbReference type="GO" id="GO:0016020">
    <property type="term" value="C:membrane"/>
    <property type="evidence" value="ECO:0007669"/>
    <property type="project" value="UniProtKB-SubCell"/>
</dbReference>
<evidence type="ECO:0000313" key="10">
    <source>
        <dbReference type="Proteomes" id="UP000275348"/>
    </source>
</evidence>
<reference evidence="9 10" key="1">
    <citation type="submission" date="2018-10" db="EMBL/GenBank/DDBJ databases">
        <authorList>
            <person name="Chen X."/>
        </authorList>
    </citation>
    <scope>NUCLEOTIDE SEQUENCE [LARGE SCALE GENOMIC DNA]</scope>
    <source>
        <strain evidence="9 10">YIM 102668</strain>
    </source>
</reference>
<dbReference type="Gene3D" id="1.20.1540.10">
    <property type="entry name" value="Rhomboid-like"/>
    <property type="match status" value="1"/>
</dbReference>
<feature type="transmembrane region" description="Helical" evidence="7">
    <location>
        <begin position="228"/>
        <end position="245"/>
    </location>
</feature>
<dbReference type="PANTHER" id="PTHR43731:SF14">
    <property type="entry name" value="PRESENILIN-ASSOCIATED RHOMBOID-LIKE PROTEIN, MITOCHONDRIAL"/>
    <property type="match status" value="1"/>
</dbReference>
<keyword evidence="6 7" id="KW-0472">Membrane</keyword>
<feature type="transmembrane region" description="Helical" evidence="7">
    <location>
        <begin position="65"/>
        <end position="82"/>
    </location>
</feature>
<dbReference type="OrthoDB" id="9807874at2"/>
<keyword evidence="9" id="KW-0645">Protease</keyword>
<evidence type="ECO:0000256" key="7">
    <source>
        <dbReference type="SAM" id="Phobius"/>
    </source>
</evidence>
<sequence>MGQPIPTITKNLLIINGLFFLASIVFQSKGIDLSVILGAFYPGSPNFESWQIVTHMFMHASYPEISHILFNMFALWSFGSTVESTIGQKNFFKLYLFAGFGGFFLFNLVNYIEISQLQKLVEADGISLSEVYNASKLNIHRELINQTTAQVANNANAIALAQQYTTPMVGASGAIYGLLIAFAVLYPDAKLALIFFPVGVKAKYFIPILIFIELFLGVKNYDWNNVAHFAHLGGALIGFLFIRNWKKNLYRRN</sequence>
<dbReference type="GO" id="GO:0004252">
    <property type="term" value="F:serine-type endopeptidase activity"/>
    <property type="evidence" value="ECO:0007669"/>
    <property type="project" value="InterPro"/>
</dbReference>
<gene>
    <name evidence="9" type="ORF">EAH69_02330</name>
</gene>
<dbReference type="PANTHER" id="PTHR43731">
    <property type="entry name" value="RHOMBOID PROTEASE"/>
    <property type="match status" value="1"/>
</dbReference>
<dbReference type="AlphaFoldDB" id="A0A3L9MI90"/>
<name>A0A3L9MI90_9FLAO</name>
<evidence type="ECO:0000256" key="6">
    <source>
        <dbReference type="ARBA" id="ARBA00023136"/>
    </source>
</evidence>
<comment type="subcellular location">
    <subcellularLocation>
        <location evidence="1">Membrane</location>
        <topology evidence="1">Multi-pass membrane protein</topology>
    </subcellularLocation>
</comment>
<keyword evidence="10" id="KW-1185">Reference proteome</keyword>
<feature type="transmembrane region" description="Helical" evidence="7">
    <location>
        <begin position="168"/>
        <end position="186"/>
    </location>
</feature>
<dbReference type="Pfam" id="PF01694">
    <property type="entry name" value="Rhomboid"/>
    <property type="match status" value="2"/>
</dbReference>
<evidence type="ECO:0000259" key="8">
    <source>
        <dbReference type="Pfam" id="PF01694"/>
    </source>
</evidence>
<dbReference type="InterPro" id="IPR035952">
    <property type="entry name" value="Rhomboid-like_sf"/>
</dbReference>
<dbReference type="Proteomes" id="UP000275348">
    <property type="component" value="Unassembled WGS sequence"/>
</dbReference>
<evidence type="ECO:0000256" key="4">
    <source>
        <dbReference type="ARBA" id="ARBA00022801"/>
    </source>
</evidence>
<dbReference type="EMBL" id="RDOJ01000002">
    <property type="protein sequence ID" value="RLZ12415.1"/>
    <property type="molecule type" value="Genomic_DNA"/>
</dbReference>
<keyword evidence="4" id="KW-0378">Hydrolase</keyword>
<feature type="domain" description="Peptidase S54 rhomboid" evidence="8">
    <location>
        <begin position="159"/>
        <end position="241"/>
    </location>
</feature>
<comment type="similarity">
    <text evidence="2">Belongs to the peptidase S54 family.</text>
</comment>
<dbReference type="SUPFAM" id="SSF144091">
    <property type="entry name" value="Rhomboid-like"/>
    <property type="match status" value="1"/>
</dbReference>
<proteinExistence type="inferred from homology"/>
<feature type="transmembrane region" description="Helical" evidence="7">
    <location>
        <begin position="94"/>
        <end position="112"/>
    </location>
</feature>
<accession>A0A3L9MI90</accession>
<evidence type="ECO:0000256" key="1">
    <source>
        <dbReference type="ARBA" id="ARBA00004141"/>
    </source>
</evidence>
<keyword evidence="3 7" id="KW-0812">Transmembrane</keyword>
<evidence type="ECO:0000313" key="9">
    <source>
        <dbReference type="EMBL" id="RLZ12415.1"/>
    </source>
</evidence>
<evidence type="ECO:0000256" key="3">
    <source>
        <dbReference type="ARBA" id="ARBA00022692"/>
    </source>
</evidence>
<dbReference type="InterPro" id="IPR050925">
    <property type="entry name" value="Rhomboid_protease_S54"/>
</dbReference>
<dbReference type="InterPro" id="IPR022764">
    <property type="entry name" value="Peptidase_S54_rhomboid_dom"/>
</dbReference>
<feature type="transmembrane region" description="Helical" evidence="7">
    <location>
        <begin position="12"/>
        <end position="41"/>
    </location>
</feature>
<feature type="transmembrane region" description="Helical" evidence="7">
    <location>
        <begin position="193"/>
        <end position="216"/>
    </location>
</feature>
<keyword evidence="5 7" id="KW-1133">Transmembrane helix</keyword>
<evidence type="ECO:0000256" key="2">
    <source>
        <dbReference type="ARBA" id="ARBA00009045"/>
    </source>
</evidence>
<protein>
    <submittedName>
        <fullName evidence="9">Rhomboid family intramembrane serine protease</fullName>
    </submittedName>
</protein>
<comment type="caution">
    <text evidence="9">The sequence shown here is derived from an EMBL/GenBank/DDBJ whole genome shotgun (WGS) entry which is preliminary data.</text>
</comment>
<dbReference type="GO" id="GO:0006508">
    <property type="term" value="P:proteolysis"/>
    <property type="evidence" value="ECO:0007669"/>
    <property type="project" value="UniProtKB-KW"/>
</dbReference>